<evidence type="ECO:0000256" key="1">
    <source>
        <dbReference type="SAM" id="SignalP"/>
    </source>
</evidence>
<dbReference type="RefSeq" id="WP_090331704.1">
    <property type="nucleotide sequence ID" value="NZ_FNXY01000001.1"/>
</dbReference>
<proteinExistence type="predicted"/>
<dbReference type="InterPro" id="IPR051702">
    <property type="entry name" value="SH3_domain_YSC84-like"/>
</dbReference>
<dbReference type="GO" id="GO:0035091">
    <property type="term" value="F:phosphatidylinositol binding"/>
    <property type="evidence" value="ECO:0007669"/>
    <property type="project" value="TreeGrafter"/>
</dbReference>
<dbReference type="InterPro" id="IPR007461">
    <property type="entry name" value="Ysc84_actin-binding"/>
</dbReference>
<dbReference type="OrthoDB" id="9782434at2"/>
<evidence type="ECO:0000259" key="2">
    <source>
        <dbReference type="Pfam" id="PF04366"/>
    </source>
</evidence>
<accession>A0A1H6QLJ1</accession>
<sequence>MLKKKLWIKLWKLSFIFSIAVVSSALAQDREQEKLKASIAVLNDFSQMKENIPAQLLSLSQGIIIVPKMINAGLMIGGKHGKGVAMIKNKNGQWSDPVFVTITGGSVGAQIGVQATDLVLVFKNSKTLTEIGKGSFTLGGDLSVAAGPVGRSSSAQTDYKLEAEVYSYSRSKGLFAGITLNGAALAVDTKANNEFYGNSPDANTILTSSNSDSELVADLKEKLGNFK</sequence>
<dbReference type="STRING" id="408657.SAMN04487995_0558"/>
<keyword evidence="1" id="KW-0732">Signal</keyword>
<dbReference type="PANTHER" id="PTHR15629">
    <property type="entry name" value="SH3YL1 PROTEIN"/>
    <property type="match status" value="1"/>
</dbReference>
<feature type="signal peptide" evidence="1">
    <location>
        <begin position="1"/>
        <end position="27"/>
    </location>
</feature>
<feature type="domain" description="Ysc84 actin-binding" evidence="2">
    <location>
        <begin position="103"/>
        <end position="223"/>
    </location>
</feature>
<reference evidence="3 4" key="1">
    <citation type="submission" date="2016-10" db="EMBL/GenBank/DDBJ databases">
        <authorList>
            <person name="de Groot N.N."/>
        </authorList>
    </citation>
    <scope>NUCLEOTIDE SEQUENCE [LARGE SCALE GENOMIC DNA]</scope>
    <source>
        <strain evidence="3 4">DSM 19938</strain>
    </source>
</reference>
<dbReference type="EMBL" id="FNXY01000001">
    <property type="protein sequence ID" value="SEI41854.1"/>
    <property type="molecule type" value="Genomic_DNA"/>
</dbReference>
<evidence type="ECO:0000313" key="3">
    <source>
        <dbReference type="EMBL" id="SEI41854.1"/>
    </source>
</evidence>
<organism evidence="3 4">
    <name type="scientific">Dyadobacter koreensis</name>
    <dbReference type="NCBI Taxonomy" id="408657"/>
    <lineage>
        <taxon>Bacteria</taxon>
        <taxon>Pseudomonadati</taxon>
        <taxon>Bacteroidota</taxon>
        <taxon>Cytophagia</taxon>
        <taxon>Cytophagales</taxon>
        <taxon>Spirosomataceae</taxon>
        <taxon>Dyadobacter</taxon>
    </lineage>
</organism>
<dbReference type="PANTHER" id="PTHR15629:SF2">
    <property type="entry name" value="SH3 DOMAIN-CONTAINING YSC84-LIKE PROTEIN 1"/>
    <property type="match status" value="1"/>
</dbReference>
<feature type="chain" id="PRO_5011564889" evidence="1">
    <location>
        <begin position="28"/>
        <end position="227"/>
    </location>
</feature>
<dbReference type="CDD" id="cd11524">
    <property type="entry name" value="SYLF"/>
    <property type="match status" value="1"/>
</dbReference>
<keyword evidence="4" id="KW-1185">Reference proteome</keyword>
<name>A0A1H6QLJ1_9BACT</name>
<dbReference type="Proteomes" id="UP000199532">
    <property type="component" value="Unassembled WGS sequence"/>
</dbReference>
<dbReference type="AlphaFoldDB" id="A0A1H6QLJ1"/>
<dbReference type="Pfam" id="PF04366">
    <property type="entry name" value="Ysc84"/>
    <property type="match status" value="1"/>
</dbReference>
<gene>
    <name evidence="3" type="ORF">SAMN04487995_0558</name>
</gene>
<evidence type="ECO:0000313" key="4">
    <source>
        <dbReference type="Proteomes" id="UP000199532"/>
    </source>
</evidence>
<protein>
    <submittedName>
        <fullName evidence="3">Lipid-binding SYLF domain-containing protein</fullName>
    </submittedName>
</protein>